<organism evidence="1 2">
    <name type="scientific">Denitratisoma oestradiolicum</name>
    <dbReference type="NCBI Taxonomy" id="311182"/>
    <lineage>
        <taxon>Bacteria</taxon>
        <taxon>Pseudomonadati</taxon>
        <taxon>Pseudomonadota</taxon>
        <taxon>Betaproteobacteria</taxon>
        <taxon>Nitrosomonadales</taxon>
        <taxon>Sterolibacteriaceae</taxon>
        <taxon>Denitratisoma</taxon>
    </lineage>
</organism>
<dbReference type="RefSeq" id="WP_145771829.1">
    <property type="nucleotide sequence ID" value="NZ_LR778301.1"/>
</dbReference>
<evidence type="ECO:0000313" key="2">
    <source>
        <dbReference type="Proteomes" id="UP000515733"/>
    </source>
</evidence>
<keyword evidence="2" id="KW-1185">Reference proteome</keyword>
<accession>A0A6S6XZ85</accession>
<protein>
    <submittedName>
        <fullName evidence="1">Uncharacterized protein</fullName>
    </submittedName>
</protein>
<name>A0A6S6XZ85_9PROT</name>
<dbReference type="OrthoDB" id="8557243at2"/>
<gene>
    <name evidence="1" type="ORF">DENOEST_3224</name>
</gene>
<dbReference type="AlphaFoldDB" id="A0A6S6XZ85"/>
<reference evidence="1 2" key="1">
    <citation type="submission" date="2020-03" db="EMBL/GenBank/DDBJ databases">
        <authorList>
            <consortium name="Genoscope - CEA"/>
            <person name="William W."/>
        </authorList>
    </citation>
    <scope>NUCLEOTIDE SEQUENCE [LARGE SCALE GENOMIC DNA]</scope>
    <source>
        <strain evidence="2">DSM 16959</strain>
    </source>
</reference>
<dbReference type="Proteomes" id="UP000515733">
    <property type="component" value="Chromosome"/>
</dbReference>
<dbReference type="EMBL" id="LR778301">
    <property type="protein sequence ID" value="CAB1370378.1"/>
    <property type="molecule type" value="Genomic_DNA"/>
</dbReference>
<proteinExistence type="predicted"/>
<dbReference type="KEGG" id="doe:DENOEST_3224"/>
<sequence>MDFLKQVRHWLEPEPPLAEGLAGAVDHAVETAAPLLKVLSDYQHKLAPAVDRARDYCVRLVDAIPGPRDIGHHSFTTDSLIHCFFGSSDEILVTLGRSEDVRRHLEATPGPDDQVCYGLLGMRAHEKSVLGSAMMGDVLRQEVPQTLLYFSDHTVSSLEADLETVRMRLRQAAFDSLLHQYAERLASLRRQREELAGELRLRRGSEEARVVEQNLEKLVLQLTPERQLQALAEWLATPESALYLKQIPRTVDPMGVLCPTDAAPTNAERIVFPELVGRDRRRWTVLLVSITRGEVREAVAREERAHRYIVI</sequence>
<evidence type="ECO:0000313" key="1">
    <source>
        <dbReference type="EMBL" id="CAB1370378.1"/>
    </source>
</evidence>